<protein>
    <submittedName>
        <fullName evidence="1">Uncharacterized protein</fullName>
    </submittedName>
</protein>
<evidence type="ECO:0000313" key="1">
    <source>
        <dbReference type="EMBL" id="KAH6929221.1"/>
    </source>
</evidence>
<keyword evidence="2" id="KW-1185">Reference proteome</keyword>
<evidence type="ECO:0000313" key="2">
    <source>
        <dbReference type="Proteomes" id="UP000821845"/>
    </source>
</evidence>
<name>A0ACB7S2P5_HYAAI</name>
<accession>A0ACB7S2P5</accession>
<dbReference type="Proteomes" id="UP000821845">
    <property type="component" value="Chromosome 6"/>
</dbReference>
<proteinExistence type="predicted"/>
<organism evidence="1 2">
    <name type="scientific">Hyalomma asiaticum</name>
    <name type="common">Tick</name>
    <dbReference type="NCBI Taxonomy" id="266040"/>
    <lineage>
        <taxon>Eukaryota</taxon>
        <taxon>Metazoa</taxon>
        <taxon>Ecdysozoa</taxon>
        <taxon>Arthropoda</taxon>
        <taxon>Chelicerata</taxon>
        <taxon>Arachnida</taxon>
        <taxon>Acari</taxon>
        <taxon>Parasitiformes</taxon>
        <taxon>Ixodida</taxon>
        <taxon>Ixodoidea</taxon>
        <taxon>Ixodidae</taxon>
        <taxon>Hyalomminae</taxon>
        <taxon>Hyalomma</taxon>
    </lineage>
</organism>
<reference evidence="1" key="1">
    <citation type="submission" date="2020-05" db="EMBL/GenBank/DDBJ databases">
        <title>Large-scale comparative analyses of tick genomes elucidate their genetic diversity and vector capacities.</title>
        <authorList>
            <person name="Jia N."/>
            <person name="Wang J."/>
            <person name="Shi W."/>
            <person name="Du L."/>
            <person name="Sun Y."/>
            <person name="Zhan W."/>
            <person name="Jiang J."/>
            <person name="Wang Q."/>
            <person name="Zhang B."/>
            <person name="Ji P."/>
            <person name="Sakyi L.B."/>
            <person name="Cui X."/>
            <person name="Yuan T."/>
            <person name="Jiang B."/>
            <person name="Yang W."/>
            <person name="Lam T.T.-Y."/>
            <person name="Chang Q."/>
            <person name="Ding S."/>
            <person name="Wang X."/>
            <person name="Zhu J."/>
            <person name="Ruan X."/>
            <person name="Zhao L."/>
            <person name="Wei J."/>
            <person name="Que T."/>
            <person name="Du C."/>
            <person name="Cheng J."/>
            <person name="Dai P."/>
            <person name="Han X."/>
            <person name="Huang E."/>
            <person name="Gao Y."/>
            <person name="Liu J."/>
            <person name="Shao H."/>
            <person name="Ye R."/>
            <person name="Li L."/>
            <person name="Wei W."/>
            <person name="Wang X."/>
            <person name="Wang C."/>
            <person name="Yang T."/>
            <person name="Huo Q."/>
            <person name="Li W."/>
            <person name="Guo W."/>
            <person name="Chen H."/>
            <person name="Zhou L."/>
            <person name="Ni X."/>
            <person name="Tian J."/>
            <person name="Zhou Y."/>
            <person name="Sheng Y."/>
            <person name="Liu T."/>
            <person name="Pan Y."/>
            <person name="Xia L."/>
            <person name="Li J."/>
            <person name="Zhao F."/>
            <person name="Cao W."/>
        </authorList>
    </citation>
    <scope>NUCLEOTIDE SEQUENCE</scope>
    <source>
        <strain evidence="1">Hyas-2018</strain>
    </source>
</reference>
<sequence length="90" mass="10324">MQKYRLYDGAYSFLEPLFAGASFLASVLVLSRSKCMMWVTKEVADYVPQNCIDQFQDVCDVAVPAYDHSLCKDDDDDYEEETEARVDSDF</sequence>
<dbReference type="EMBL" id="CM023486">
    <property type="protein sequence ID" value="KAH6929221.1"/>
    <property type="molecule type" value="Genomic_DNA"/>
</dbReference>
<gene>
    <name evidence="1" type="ORF">HPB50_025015</name>
</gene>
<comment type="caution">
    <text evidence="1">The sequence shown here is derived from an EMBL/GenBank/DDBJ whole genome shotgun (WGS) entry which is preliminary data.</text>
</comment>